<keyword evidence="10" id="KW-1185">Reference proteome</keyword>
<evidence type="ECO:0000256" key="6">
    <source>
        <dbReference type="ARBA" id="ARBA00023034"/>
    </source>
</evidence>
<dbReference type="Pfam" id="PF00852">
    <property type="entry name" value="Glyco_transf_10"/>
    <property type="match status" value="1"/>
</dbReference>
<dbReference type="FunFam" id="3.40.50.11660:FF:000004">
    <property type="entry name" value="Glycoprotein 3-alpha-L-fucosyltransferase A"/>
    <property type="match status" value="1"/>
</dbReference>
<dbReference type="GO" id="GO:0000139">
    <property type="term" value="C:Golgi membrane"/>
    <property type="evidence" value="ECO:0007669"/>
    <property type="project" value="UniProtKB-SubCell"/>
</dbReference>
<dbReference type="Gene3D" id="3.40.50.11660">
    <property type="entry name" value="Glycosyl transferase family 10, C-terminal domain"/>
    <property type="match status" value="1"/>
</dbReference>
<reference evidence="9 10" key="1">
    <citation type="journal article" date="2011" name="Science">
        <title>The ecoresponsive genome of Daphnia pulex.</title>
        <authorList>
            <person name="Colbourne J.K."/>
            <person name="Pfrender M.E."/>
            <person name="Gilbert D."/>
            <person name="Thomas W.K."/>
            <person name="Tucker A."/>
            <person name="Oakley T.H."/>
            <person name="Tokishita S."/>
            <person name="Aerts A."/>
            <person name="Arnold G.J."/>
            <person name="Basu M.K."/>
            <person name="Bauer D.J."/>
            <person name="Caceres C.E."/>
            <person name="Carmel L."/>
            <person name="Casola C."/>
            <person name="Choi J.H."/>
            <person name="Detter J.C."/>
            <person name="Dong Q."/>
            <person name="Dusheyko S."/>
            <person name="Eads B.D."/>
            <person name="Frohlich T."/>
            <person name="Geiler-Samerotte K.A."/>
            <person name="Gerlach D."/>
            <person name="Hatcher P."/>
            <person name="Jogdeo S."/>
            <person name="Krijgsveld J."/>
            <person name="Kriventseva E.V."/>
            <person name="Kultz D."/>
            <person name="Laforsch C."/>
            <person name="Lindquist E."/>
            <person name="Lopez J."/>
            <person name="Manak J.R."/>
            <person name="Muller J."/>
            <person name="Pangilinan J."/>
            <person name="Patwardhan R.P."/>
            <person name="Pitluck S."/>
            <person name="Pritham E.J."/>
            <person name="Rechtsteiner A."/>
            <person name="Rho M."/>
            <person name="Rogozin I.B."/>
            <person name="Sakarya O."/>
            <person name="Salamov A."/>
            <person name="Schaack S."/>
            <person name="Shapiro H."/>
            <person name="Shiga Y."/>
            <person name="Skalitzky C."/>
            <person name="Smith Z."/>
            <person name="Souvorov A."/>
            <person name="Sung W."/>
            <person name="Tang Z."/>
            <person name="Tsuchiya D."/>
            <person name="Tu H."/>
            <person name="Vos H."/>
            <person name="Wang M."/>
            <person name="Wolf Y.I."/>
            <person name="Yamagata H."/>
            <person name="Yamada T."/>
            <person name="Ye Y."/>
            <person name="Shaw J.R."/>
            <person name="Andrews J."/>
            <person name="Crease T.J."/>
            <person name="Tang H."/>
            <person name="Lucas S.M."/>
            <person name="Robertson H.M."/>
            <person name="Bork P."/>
            <person name="Koonin E.V."/>
            <person name="Zdobnov E.M."/>
            <person name="Grigoriev I.V."/>
            <person name="Lynch M."/>
            <person name="Boore J.L."/>
        </authorList>
    </citation>
    <scope>NUCLEOTIDE SEQUENCE [LARGE SCALE GENOMIC DNA]</scope>
</reference>
<dbReference type="EMBL" id="GL732547">
    <property type="protein sequence ID" value="EFX80528.1"/>
    <property type="molecule type" value="Genomic_DNA"/>
</dbReference>
<dbReference type="eggNOG" id="KOG2619">
    <property type="taxonomic scope" value="Eukaryota"/>
</dbReference>
<dbReference type="InParanoid" id="E9GJ87"/>
<dbReference type="STRING" id="6669.E9GJ87"/>
<keyword evidence="6 7" id="KW-0333">Golgi apparatus</keyword>
<dbReference type="InterPro" id="IPR001503">
    <property type="entry name" value="Glyco_trans_10"/>
</dbReference>
<dbReference type="OrthoDB" id="6333020at2759"/>
<dbReference type="Proteomes" id="UP000000305">
    <property type="component" value="Unassembled WGS sequence"/>
</dbReference>
<dbReference type="KEGG" id="dpx:DAPPUDRAFT_318584"/>
<evidence type="ECO:0000256" key="2">
    <source>
        <dbReference type="ARBA" id="ARBA00004922"/>
    </source>
</evidence>
<keyword evidence="5 7" id="KW-0808">Transferase</keyword>
<accession>E9GJ87</accession>
<dbReference type="GO" id="GO:0008417">
    <property type="term" value="F:fucosyltransferase activity"/>
    <property type="evidence" value="ECO:0007669"/>
    <property type="project" value="InterPro"/>
</dbReference>
<comment type="pathway">
    <text evidence="2">Protein modification; protein glycosylation.</text>
</comment>
<feature type="domain" description="Fucosyltransferase C-terminal" evidence="8">
    <location>
        <begin position="59"/>
        <end position="240"/>
    </location>
</feature>
<evidence type="ECO:0000313" key="9">
    <source>
        <dbReference type="EMBL" id="EFX80528.1"/>
    </source>
</evidence>
<keyword evidence="7" id="KW-0812">Transmembrane</keyword>
<evidence type="ECO:0000259" key="8">
    <source>
        <dbReference type="Pfam" id="PF00852"/>
    </source>
</evidence>
<dbReference type="PANTHER" id="PTHR48438:SF1">
    <property type="entry name" value="ALPHA-(1,3)-FUCOSYLTRANSFERASE C-RELATED"/>
    <property type="match status" value="1"/>
</dbReference>
<protein>
    <recommendedName>
        <fullName evidence="7">Fucosyltransferase</fullName>
        <ecNumber evidence="7">2.4.1.-</ecNumber>
    </recommendedName>
</protein>
<keyword evidence="4 7" id="KW-0328">Glycosyltransferase</keyword>
<organism evidence="9 10">
    <name type="scientific">Daphnia pulex</name>
    <name type="common">Water flea</name>
    <dbReference type="NCBI Taxonomy" id="6669"/>
    <lineage>
        <taxon>Eukaryota</taxon>
        <taxon>Metazoa</taxon>
        <taxon>Ecdysozoa</taxon>
        <taxon>Arthropoda</taxon>
        <taxon>Crustacea</taxon>
        <taxon>Branchiopoda</taxon>
        <taxon>Diplostraca</taxon>
        <taxon>Cladocera</taxon>
        <taxon>Anomopoda</taxon>
        <taxon>Daphniidae</taxon>
        <taxon>Daphnia</taxon>
    </lineage>
</organism>
<dbReference type="SUPFAM" id="SSF53756">
    <property type="entry name" value="UDP-Glycosyltransferase/glycogen phosphorylase"/>
    <property type="match status" value="1"/>
</dbReference>
<keyword evidence="7" id="KW-0472">Membrane</keyword>
<dbReference type="InterPro" id="IPR055270">
    <property type="entry name" value="Glyco_tran_10_C"/>
</dbReference>
<evidence type="ECO:0000313" key="10">
    <source>
        <dbReference type="Proteomes" id="UP000000305"/>
    </source>
</evidence>
<dbReference type="GO" id="GO:0032580">
    <property type="term" value="C:Golgi cisterna membrane"/>
    <property type="evidence" value="ECO:0007669"/>
    <property type="project" value="UniProtKB-SubCell"/>
</dbReference>
<evidence type="ECO:0000256" key="7">
    <source>
        <dbReference type="RuleBase" id="RU003832"/>
    </source>
</evidence>
<dbReference type="OMA" id="INKWWKG"/>
<dbReference type="InterPro" id="IPR038577">
    <property type="entry name" value="GT10-like_C_sf"/>
</dbReference>
<evidence type="ECO:0000256" key="4">
    <source>
        <dbReference type="ARBA" id="ARBA00022676"/>
    </source>
</evidence>
<dbReference type="PANTHER" id="PTHR48438">
    <property type="entry name" value="ALPHA-(1,3)-FUCOSYLTRANSFERASE C-RELATED"/>
    <property type="match status" value="1"/>
</dbReference>
<dbReference type="AlphaFoldDB" id="E9GJ87"/>
<evidence type="ECO:0000256" key="1">
    <source>
        <dbReference type="ARBA" id="ARBA00004323"/>
    </source>
</evidence>
<dbReference type="EC" id="2.4.1.-" evidence="7"/>
<gene>
    <name evidence="9" type="ORF">DAPPUDRAFT_318584</name>
</gene>
<comment type="similarity">
    <text evidence="3 7">Belongs to the glycosyltransferase 10 family.</text>
</comment>
<sequence length="257" mass="29791">MPRLDAFENYFNWTMTYLPESDIPLPYGRIEQLASAPNGETERRDMQESVRLSNVNPAKGKSKLAIWMVSNCHARSNRMKYVRQLQKYVDVDIISTGGKCGGKDLCPKLKNDELCYDMIEKTYKFYLAFENSICREYVTEKFFNSIARNLVPIVLGGANYSAIAPEHSYIDALAYSPRQLAAYMKRVDQNDSLYAEFFWWKPHYRVVNLPQTNKESFCNLCAALHETPMQERKAQGLQKWYVDDSHCLVKPNFNSTQ</sequence>
<dbReference type="PhylomeDB" id="E9GJ87"/>
<dbReference type="HOGENOM" id="CLU_032075_5_1_1"/>
<proteinExistence type="inferred from homology"/>
<name>E9GJ87_DAPPU</name>
<evidence type="ECO:0000256" key="5">
    <source>
        <dbReference type="ARBA" id="ARBA00022679"/>
    </source>
</evidence>
<comment type="subcellular location">
    <subcellularLocation>
        <location evidence="1">Golgi apparatus membrane</location>
        <topology evidence="1">Single-pass type II membrane protein</topology>
    </subcellularLocation>
    <subcellularLocation>
        <location evidence="7">Golgi apparatus</location>
        <location evidence="7">Golgi stack membrane</location>
        <topology evidence="7">Single-pass type II membrane protein</topology>
    </subcellularLocation>
</comment>
<evidence type="ECO:0000256" key="3">
    <source>
        <dbReference type="ARBA" id="ARBA00008919"/>
    </source>
</evidence>
<dbReference type="UniPathway" id="UPA00378"/>